<evidence type="ECO:0000313" key="1">
    <source>
        <dbReference type="EMBL" id="KAJ7093277.1"/>
    </source>
</evidence>
<dbReference type="InterPro" id="IPR032675">
    <property type="entry name" value="LRR_dom_sf"/>
</dbReference>
<dbReference type="EMBL" id="JARJCN010000016">
    <property type="protein sequence ID" value="KAJ7093277.1"/>
    <property type="molecule type" value="Genomic_DNA"/>
</dbReference>
<keyword evidence="2" id="KW-1185">Reference proteome</keyword>
<gene>
    <name evidence="1" type="ORF">B0H15DRAFT_905142</name>
</gene>
<proteinExistence type="predicted"/>
<sequence length="394" mass="44292">MARLRNKKKAILQSLDAIVYPVVTVPPEIISEIFLHYVYGQPSGHPSTLTSICRSWRATALSTPGLWNEIRFVGHEFYSDELLDFLEMWLPRTGDLPLDLSITLPSYAPQDAILSSLAQHSARWSVLDLTFTRPLYFPAGSLLAPLSSLKTLKLELRSYTGVFAGPITAFVDAPMLREVSLRSGLDLSRVSLPWTQLTTLELGYQPIFRALEILAQTSSLETLSCGIQGWYTAEVPVQPPITLPHLRLLIDTFRGLRLIGLLTLPALEQLDVREVSRKELHEFLRCLCTTKTLPALKSLRINQREFDMDLRLMTTAFARRWRGVAGTARLRTLRLSADPCFCEAHLTRPFSAAPVVFPEWQGLDIETTNLSNVDNETLRDELARHFCVSHAAAP</sequence>
<evidence type="ECO:0008006" key="3">
    <source>
        <dbReference type="Google" id="ProtNLM"/>
    </source>
</evidence>
<accession>A0AAD6U6W3</accession>
<dbReference type="Gene3D" id="3.80.10.10">
    <property type="entry name" value="Ribonuclease Inhibitor"/>
    <property type="match status" value="1"/>
</dbReference>
<evidence type="ECO:0000313" key="2">
    <source>
        <dbReference type="Proteomes" id="UP001222325"/>
    </source>
</evidence>
<dbReference type="SUPFAM" id="SSF52058">
    <property type="entry name" value="L domain-like"/>
    <property type="match status" value="1"/>
</dbReference>
<reference evidence="1" key="1">
    <citation type="submission" date="2023-03" db="EMBL/GenBank/DDBJ databases">
        <title>Massive genome expansion in bonnet fungi (Mycena s.s.) driven by repeated elements and novel gene families across ecological guilds.</title>
        <authorList>
            <consortium name="Lawrence Berkeley National Laboratory"/>
            <person name="Harder C.B."/>
            <person name="Miyauchi S."/>
            <person name="Viragh M."/>
            <person name="Kuo A."/>
            <person name="Thoen E."/>
            <person name="Andreopoulos B."/>
            <person name="Lu D."/>
            <person name="Skrede I."/>
            <person name="Drula E."/>
            <person name="Henrissat B."/>
            <person name="Morin E."/>
            <person name="Kohler A."/>
            <person name="Barry K."/>
            <person name="LaButti K."/>
            <person name="Morin E."/>
            <person name="Salamov A."/>
            <person name="Lipzen A."/>
            <person name="Mereny Z."/>
            <person name="Hegedus B."/>
            <person name="Baldrian P."/>
            <person name="Stursova M."/>
            <person name="Weitz H."/>
            <person name="Taylor A."/>
            <person name="Grigoriev I.V."/>
            <person name="Nagy L.G."/>
            <person name="Martin F."/>
            <person name="Kauserud H."/>
        </authorList>
    </citation>
    <scope>NUCLEOTIDE SEQUENCE</scope>
    <source>
        <strain evidence="1">CBHHK173m</strain>
    </source>
</reference>
<comment type="caution">
    <text evidence="1">The sequence shown here is derived from an EMBL/GenBank/DDBJ whole genome shotgun (WGS) entry which is preliminary data.</text>
</comment>
<dbReference type="Proteomes" id="UP001222325">
    <property type="component" value="Unassembled WGS sequence"/>
</dbReference>
<dbReference type="AlphaFoldDB" id="A0AAD6U6W3"/>
<protein>
    <recommendedName>
        <fullName evidence="3">F-box domain-containing protein</fullName>
    </recommendedName>
</protein>
<name>A0AAD6U6W3_9AGAR</name>
<organism evidence="1 2">
    <name type="scientific">Mycena belliarum</name>
    <dbReference type="NCBI Taxonomy" id="1033014"/>
    <lineage>
        <taxon>Eukaryota</taxon>
        <taxon>Fungi</taxon>
        <taxon>Dikarya</taxon>
        <taxon>Basidiomycota</taxon>
        <taxon>Agaricomycotina</taxon>
        <taxon>Agaricomycetes</taxon>
        <taxon>Agaricomycetidae</taxon>
        <taxon>Agaricales</taxon>
        <taxon>Marasmiineae</taxon>
        <taxon>Mycenaceae</taxon>
        <taxon>Mycena</taxon>
    </lineage>
</organism>